<feature type="transmembrane region" description="Helical" evidence="1">
    <location>
        <begin position="184"/>
        <end position="209"/>
    </location>
</feature>
<feature type="transmembrane region" description="Helical" evidence="1">
    <location>
        <begin position="263"/>
        <end position="283"/>
    </location>
</feature>
<organism evidence="3 4">
    <name type="scientific">Polyrhizophydium stewartii</name>
    <dbReference type="NCBI Taxonomy" id="2732419"/>
    <lineage>
        <taxon>Eukaryota</taxon>
        <taxon>Fungi</taxon>
        <taxon>Fungi incertae sedis</taxon>
        <taxon>Chytridiomycota</taxon>
        <taxon>Chytridiomycota incertae sedis</taxon>
        <taxon>Chytridiomycetes</taxon>
        <taxon>Rhizophydiales</taxon>
        <taxon>Rhizophydiales incertae sedis</taxon>
        <taxon>Polyrhizophydium</taxon>
    </lineage>
</organism>
<feature type="transmembrane region" description="Helical" evidence="1">
    <location>
        <begin position="230"/>
        <end position="251"/>
    </location>
</feature>
<sequence>MSRKFEAYLSPSIIFQGVALGELAGAASVMLRSKPESRRTPLFILSLVSWVVLVLIMSFDLSLLDWSISVFAAEQNFHAKRAIAAFVMNLLGIVMMLLLFMVRLRVFHKNNSPTFWLLLLVALATLGFAVPATYLGVSMNQEVLDGKIPIFFLSSRIEVRPMARFAATTIANQKLTFAGQSSNALFAATYSFVGVFSAACSIAFLWEIAKSLGFSKQGFLYEMMFKQDGARFIAILGLNAVIAGFAAHAYFHKFNYITYSAFYMPPMIYAFEVHTFLITSYVAPRKIIERKQRSDGNPRSITGLRSFSNNEALRSRLDQELEQQRKGTVNYF</sequence>
<keyword evidence="4" id="KW-1185">Reference proteome</keyword>
<evidence type="ECO:0000256" key="1">
    <source>
        <dbReference type="SAM" id="Phobius"/>
    </source>
</evidence>
<proteinExistence type="predicted"/>
<feature type="transmembrane region" description="Helical" evidence="1">
    <location>
        <begin position="43"/>
        <end position="63"/>
    </location>
</feature>
<comment type="caution">
    <text evidence="3">The sequence shown here is derived from an EMBL/GenBank/DDBJ whole genome shotgun (WGS) entry which is preliminary data.</text>
</comment>
<name>A0ABR4MZ81_9FUNG</name>
<gene>
    <name evidence="2" type="ORF">HK105_207936</name>
    <name evidence="3" type="ORF">HK105_207942</name>
</gene>
<keyword evidence="1" id="KW-0812">Transmembrane</keyword>
<keyword evidence="1" id="KW-1133">Transmembrane helix</keyword>
<evidence type="ECO:0000313" key="4">
    <source>
        <dbReference type="Proteomes" id="UP001527925"/>
    </source>
</evidence>
<accession>A0ABR4MZ81</accession>
<reference evidence="3 4" key="1">
    <citation type="submission" date="2023-09" db="EMBL/GenBank/DDBJ databases">
        <title>Pangenome analysis of Batrachochytrium dendrobatidis and related Chytrids.</title>
        <authorList>
            <person name="Yacoub M.N."/>
            <person name="Stajich J.E."/>
            <person name="James T.Y."/>
        </authorList>
    </citation>
    <scope>NUCLEOTIDE SEQUENCE [LARGE SCALE GENOMIC DNA]</scope>
    <source>
        <strain evidence="3 4">JEL0888</strain>
    </source>
</reference>
<feature type="transmembrane region" description="Helical" evidence="1">
    <location>
        <begin position="114"/>
        <end position="137"/>
    </location>
</feature>
<evidence type="ECO:0000313" key="2">
    <source>
        <dbReference type="EMBL" id="KAL2912538.1"/>
    </source>
</evidence>
<keyword evidence="1" id="KW-0472">Membrane</keyword>
<feature type="transmembrane region" description="Helical" evidence="1">
    <location>
        <begin position="83"/>
        <end position="102"/>
    </location>
</feature>
<dbReference type="Proteomes" id="UP001527925">
    <property type="component" value="Unassembled WGS sequence"/>
</dbReference>
<dbReference type="EMBL" id="JADGIZ020000062">
    <property type="protein sequence ID" value="KAL2912538.1"/>
    <property type="molecule type" value="Genomic_DNA"/>
</dbReference>
<evidence type="ECO:0000313" key="3">
    <source>
        <dbReference type="EMBL" id="KAL2912544.1"/>
    </source>
</evidence>
<dbReference type="EMBL" id="JADGIZ020000062">
    <property type="protein sequence ID" value="KAL2912544.1"/>
    <property type="molecule type" value="Genomic_DNA"/>
</dbReference>
<protein>
    <submittedName>
        <fullName evidence="3">Uncharacterized protein</fullName>
    </submittedName>
</protein>